<dbReference type="PROSITE" id="PS00061">
    <property type="entry name" value="ADH_SHORT"/>
    <property type="match status" value="1"/>
</dbReference>
<dbReference type="GO" id="GO:0016491">
    <property type="term" value="F:oxidoreductase activity"/>
    <property type="evidence" value="ECO:0007669"/>
    <property type="project" value="UniProtKB-KW"/>
</dbReference>
<dbReference type="Pfam" id="PF00106">
    <property type="entry name" value="adh_short"/>
    <property type="match status" value="1"/>
</dbReference>
<dbReference type="InterPro" id="IPR036291">
    <property type="entry name" value="NAD(P)-bd_dom_sf"/>
</dbReference>
<dbReference type="Gene3D" id="3.40.50.720">
    <property type="entry name" value="NAD(P)-binding Rossmann-like Domain"/>
    <property type="match status" value="1"/>
</dbReference>
<dbReference type="RefSeq" id="WP_284349577.1">
    <property type="nucleotide sequence ID" value="NZ_BRXS01000002.1"/>
</dbReference>
<dbReference type="SMART" id="SM00822">
    <property type="entry name" value="PKS_KR"/>
    <property type="match status" value="1"/>
</dbReference>
<name>A0AA37VA71_9BACT</name>
<dbReference type="Proteomes" id="UP001161325">
    <property type="component" value="Unassembled WGS sequence"/>
</dbReference>
<dbReference type="EMBL" id="BRXS01000002">
    <property type="protein sequence ID" value="GLC25138.1"/>
    <property type="molecule type" value="Genomic_DNA"/>
</dbReference>
<reference evidence="4" key="1">
    <citation type="submission" date="2022-08" db="EMBL/GenBank/DDBJ databases">
        <title>Draft genome sequencing of Roseisolibacter agri AW1220.</title>
        <authorList>
            <person name="Tobiishi Y."/>
            <person name="Tonouchi A."/>
        </authorList>
    </citation>
    <scope>NUCLEOTIDE SEQUENCE</scope>
    <source>
        <strain evidence="4">AW1220</strain>
    </source>
</reference>
<protein>
    <submittedName>
        <fullName evidence="4">Oxidoreductase</fullName>
    </submittedName>
</protein>
<evidence type="ECO:0000313" key="5">
    <source>
        <dbReference type="Proteomes" id="UP001161325"/>
    </source>
</evidence>
<dbReference type="InterPro" id="IPR057326">
    <property type="entry name" value="KR_dom"/>
</dbReference>
<comment type="similarity">
    <text evidence="1">Belongs to the short-chain dehydrogenases/reductases (SDR) family.</text>
</comment>
<dbReference type="SUPFAM" id="SSF51735">
    <property type="entry name" value="NAD(P)-binding Rossmann-fold domains"/>
    <property type="match status" value="1"/>
</dbReference>
<dbReference type="PRINTS" id="PR00081">
    <property type="entry name" value="GDHRDH"/>
</dbReference>
<dbReference type="GO" id="GO:0016020">
    <property type="term" value="C:membrane"/>
    <property type="evidence" value="ECO:0007669"/>
    <property type="project" value="TreeGrafter"/>
</dbReference>
<keyword evidence="2" id="KW-0560">Oxidoreductase</keyword>
<proteinExistence type="inferred from homology"/>
<dbReference type="CDD" id="cd05233">
    <property type="entry name" value="SDR_c"/>
    <property type="match status" value="1"/>
</dbReference>
<evidence type="ECO:0000256" key="2">
    <source>
        <dbReference type="ARBA" id="ARBA00023002"/>
    </source>
</evidence>
<dbReference type="AlphaFoldDB" id="A0AA37VA71"/>
<evidence type="ECO:0000259" key="3">
    <source>
        <dbReference type="SMART" id="SM00822"/>
    </source>
</evidence>
<organism evidence="4 5">
    <name type="scientific">Roseisolibacter agri</name>
    <dbReference type="NCBI Taxonomy" id="2014610"/>
    <lineage>
        <taxon>Bacteria</taxon>
        <taxon>Pseudomonadati</taxon>
        <taxon>Gemmatimonadota</taxon>
        <taxon>Gemmatimonadia</taxon>
        <taxon>Gemmatimonadales</taxon>
        <taxon>Gemmatimonadaceae</taxon>
        <taxon>Roseisolibacter</taxon>
    </lineage>
</organism>
<gene>
    <name evidence="4" type="ORF">rosag_16510</name>
</gene>
<feature type="domain" description="Ketoreductase" evidence="3">
    <location>
        <begin position="12"/>
        <end position="192"/>
    </location>
</feature>
<sequence length="270" mass="28325">MAQDTKHAGGRRLALVTGASSGIGRELGTVFAREGWDLVLVAEDPDIERAARELSALGTSCEAIVADLATRDGVERVAARFGADRRAPDAIALNAGVGLGGAFLEQELDRIFALIALNVTGTVHLAHRLLPAMVARGEGRVLFTSSIAARMPGAFQAVYNASKAFVQSFAEALRNELKDTGVTVTALQPGATETEFFHRAGMEDTKVGQEDKADPQDVARKGYEAMLAGKDHVVAATLKERALAAAALVTPAPIAAEQHRRMAEPGSGSA</sequence>
<dbReference type="PANTHER" id="PTHR44196">
    <property type="entry name" value="DEHYDROGENASE/REDUCTASE SDR FAMILY MEMBER 7B"/>
    <property type="match status" value="1"/>
</dbReference>
<accession>A0AA37VA71</accession>
<keyword evidence="5" id="KW-1185">Reference proteome</keyword>
<evidence type="ECO:0000256" key="1">
    <source>
        <dbReference type="ARBA" id="ARBA00006484"/>
    </source>
</evidence>
<dbReference type="InterPro" id="IPR020904">
    <property type="entry name" value="Sc_DH/Rdtase_CS"/>
</dbReference>
<dbReference type="InterPro" id="IPR002347">
    <property type="entry name" value="SDR_fam"/>
</dbReference>
<comment type="caution">
    <text evidence="4">The sequence shown here is derived from an EMBL/GenBank/DDBJ whole genome shotgun (WGS) entry which is preliminary data.</text>
</comment>
<dbReference type="PANTHER" id="PTHR44196:SF2">
    <property type="entry name" value="SHORT-CHAIN DEHYDROGENASE-RELATED"/>
    <property type="match status" value="1"/>
</dbReference>
<evidence type="ECO:0000313" key="4">
    <source>
        <dbReference type="EMBL" id="GLC25138.1"/>
    </source>
</evidence>